<gene>
    <name evidence="2" type="ORF">NGB36_14010</name>
</gene>
<dbReference type="RefSeq" id="WP_255920598.1">
    <property type="nucleotide sequence ID" value="NZ_JANFNG010000009.1"/>
</dbReference>
<comment type="caution">
    <text evidence="2">The sequence shown here is derived from an EMBL/GenBank/DDBJ whole genome shotgun (WGS) entry which is preliminary data.</text>
</comment>
<feature type="transmembrane region" description="Helical" evidence="1">
    <location>
        <begin position="17"/>
        <end position="44"/>
    </location>
</feature>
<accession>A0ABT1PVJ3</accession>
<reference evidence="2" key="1">
    <citation type="submission" date="2022-06" db="EMBL/GenBank/DDBJ databases">
        <title>Draft genome sequence of Streptomyces sp. RB6PN25 isolated from peat swamp forest in Thailand.</title>
        <authorList>
            <person name="Duangmal K."/>
            <person name="Klaysubun C."/>
        </authorList>
    </citation>
    <scope>NUCLEOTIDE SEQUENCE</scope>
    <source>
        <strain evidence="2">RB6PN25</strain>
    </source>
</reference>
<keyword evidence="1" id="KW-0472">Membrane</keyword>
<dbReference type="Proteomes" id="UP001057702">
    <property type="component" value="Unassembled WGS sequence"/>
</dbReference>
<evidence type="ECO:0008006" key="4">
    <source>
        <dbReference type="Google" id="ProtNLM"/>
    </source>
</evidence>
<keyword evidence="3" id="KW-1185">Reference proteome</keyword>
<evidence type="ECO:0000256" key="1">
    <source>
        <dbReference type="SAM" id="Phobius"/>
    </source>
</evidence>
<name>A0ABT1PVJ3_9ACTN</name>
<proteinExistence type="predicted"/>
<dbReference type="EMBL" id="JANFNG010000009">
    <property type="protein sequence ID" value="MCQ4081692.1"/>
    <property type="molecule type" value="Genomic_DNA"/>
</dbReference>
<protein>
    <recommendedName>
        <fullName evidence="4">Lipoprotein</fullName>
    </recommendedName>
</protein>
<evidence type="ECO:0000313" key="3">
    <source>
        <dbReference type="Proteomes" id="UP001057702"/>
    </source>
</evidence>
<evidence type="ECO:0000313" key="2">
    <source>
        <dbReference type="EMBL" id="MCQ4081692.1"/>
    </source>
</evidence>
<keyword evidence="1" id="KW-1133">Transmembrane helix</keyword>
<sequence>MNDVNDSRRSLEIDTRLIAAGAVLTGVGATLAFAGMTLVGFALVTAGRRWVRQMEVPPSQLAAAKLQQAKQASQAGIQAWQSAGAGSNGAGSAS</sequence>
<keyword evidence="1" id="KW-0812">Transmembrane</keyword>
<organism evidence="2 3">
    <name type="scientific">Streptomyces humicola</name>
    <dbReference type="NCBI Taxonomy" id="2953240"/>
    <lineage>
        <taxon>Bacteria</taxon>
        <taxon>Bacillati</taxon>
        <taxon>Actinomycetota</taxon>
        <taxon>Actinomycetes</taxon>
        <taxon>Kitasatosporales</taxon>
        <taxon>Streptomycetaceae</taxon>
        <taxon>Streptomyces</taxon>
    </lineage>
</organism>